<reference evidence="1" key="1">
    <citation type="journal article" date="2021" name="PeerJ">
        <title>Extensive microbial diversity within the chicken gut microbiome revealed by metagenomics and culture.</title>
        <authorList>
            <person name="Gilroy R."/>
            <person name="Ravi A."/>
            <person name="Getino M."/>
            <person name="Pursley I."/>
            <person name="Horton D.L."/>
            <person name="Alikhan N.F."/>
            <person name="Baker D."/>
            <person name="Gharbi K."/>
            <person name="Hall N."/>
            <person name="Watson M."/>
            <person name="Adriaenssens E.M."/>
            <person name="Foster-Nyarko E."/>
            <person name="Jarju S."/>
            <person name="Secka A."/>
            <person name="Antonio M."/>
            <person name="Oren A."/>
            <person name="Chaudhuri R.R."/>
            <person name="La Ragione R."/>
            <person name="Hildebrand F."/>
            <person name="Pallen M.J."/>
        </authorList>
    </citation>
    <scope>NUCLEOTIDE SEQUENCE</scope>
    <source>
        <strain evidence="1">ChiHecec2B26-7398</strain>
    </source>
</reference>
<organism evidence="1 2">
    <name type="scientific">Candidatus Gemmiger excrementipullorum</name>
    <dbReference type="NCBI Taxonomy" id="2838610"/>
    <lineage>
        <taxon>Bacteria</taxon>
        <taxon>Bacillati</taxon>
        <taxon>Bacillota</taxon>
        <taxon>Clostridia</taxon>
        <taxon>Eubacteriales</taxon>
        <taxon>Gemmiger</taxon>
    </lineage>
</organism>
<protein>
    <submittedName>
        <fullName evidence="1">Uncharacterized protein</fullName>
    </submittedName>
</protein>
<dbReference type="AlphaFoldDB" id="A0A9D1Y0B8"/>
<accession>A0A9D1Y0B8</accession>
<proteinExistence type="predicted"/>
<sequence length="366" mass="42895">MRPAQTRPAPARSASVRWLCATLAVTLLLLCLFAVPTAYIDPLFHYHAPLEQYQYPLTEERYQNDGIVRHFTYDGIITGTSMTENFKTSEADALFDAHFIKVPLAGALHKEVDLMLRRAYTSGNEIRYVIRALDPERLILDKDAWRAGYDYPTYLYNDNPFDDVNYLFNKAIFFDYTLRVPEFTRAGSRTTTFDEYVNWNDDYTYATEVVLEPYTFVETPPAEAPLTDAERTMVQETLQQNVIDLALEHPETTFYLYFSPFNIAYWGQLYNSGRISRQLDAEALAIEMLLEVPNIKLYSFHNDFDLICDLDNYKDYGHHGEWINTWILEQLCRDDYLLTQDNYQTYLDEVRQFYTTFDYPALNLEK</sequence>
<name>A0A9D1Y0B8_9FIRM</name>
<comment type="caution">
    <text evidence="1">The sequence shown here is derived from an EMBL/GenBank/DDBJ whole genome shotgun (WGS) entry which is preliminary data.</text>
</comment>
<reference evidence="1" key="2">
    <citation type="submission" date="2021-04" db="EMBL/GenBank/DDBJ databases">
        <authorList>
            <person name="Gilroy R."/>
        </authorList>
    </citation>
    <scope>NUCLEOTIDE SEQUENCE</scope>
    <source>
        <strain evidence="1">ChiHecec2B26-7398</strain>
    </source>
</reference>
<evidence type="ECO:0000313" key="1">
    <source>
        <dbReference type="EMBL" id="HIX94586.1"/>
    </source>
</evidence>
<dbReference type="Proteomes" id="UP000886751">
    <property type="component" value="Unassembled WGS sequence"/>
</dbReference>
<dbReference type="EMBL" id="DXEI01000060">
    <property type="protein sequence ID" value="HIX94586.1"/>
    <property type="molecule type" value="Genomic_DNA"/>
</dbReference>
<evidence type="ECO:0000313" key="2">
    <source>
        <dbReference type="Proteomes" id="UP000886751"/>
    </source>
</evidence>
<gene>
    <name evidence="1" type="ORF">H9846_03920</name>
</gene>